<dbReference type="InterPro" id="IPR000859">
    <property type="entry name" value="CUB_dom"/>
</dbReference>
<evidence type="ECO:0000256" key="16">
    <source>
        <dbReference type="RuleBase" id="RU361183"/>
    </source>
</evidence>
<dbReference type="CDD" id="cd00041">
    <property type="entry name" value="CUB"/>
    <property type="match status" value="1"/>
</dbReference>
<feature type="binding site" evidence="15">
    <location>
        <position position="224"/>
    </location>
    <ligand>
        <name>Zn(2+)</name>
        <dbReference type="ChEBI" id="CHEBI:29105"/>
        <note>catalytic</note>
    </ligand>
</feature>
<dbReference type="SMART" id="SM00137">
    <property type="entry name" value="MAM"/>
    <property type="match status" value="1"/>
</dbReference>
<dbReference type="GO" id="GO:0008270">
    <property type="term" value="F:zinc ion binding"/>
    <property type="evidence" value="ECO:0007669"/>
    <property type="project" value="UniProtKB-UniRule"/>
</dbReference>
<dbReference type="Gene3D" id="2.10.25.10">
    <property type="entry name" value="Laminin"/>
    <property type="match status" value="2"/>
</dbReference>
<dbReference type="HOGENOM" id="CLU_274989_0_0_1"/>
<dbReference type="PRINTS" id="PR00480">
    <property type="entry name" value="ASTACIN"/>
</dbReference>
<dbReference type="SMART" id="SM00181">
    <property type="entry name" value="EGF"/>
    <property type="match status" value="3"/>
</dbReference>
<dbReference type="CDD" id="cd06263">
    <property type="entry name" value="MAM"/>
    <property type="match status" value="1"/>
</dbReference>
<dbReference type="GO" id="GO:0005615">
    <property type="term" value="C:extracellular space"/>
    <property type="evidence" value="ECO:0007669"/>
    <property type="project" value="TreeGrafter"/>
</dbReference>
<dbReference type="PROSITE" id="PS50070">
    <property type="entry name" value="KRINGLE_2"/>
    <property type="match status" value="5"/>
</dbReference>
<evidence type="ECO:0000256" key="10">
    <source>
        <dbReference type="ARBA" id="ARBA00023049"/>
    </source>
</evidence>
<sequence>MLIRAVFVVGVFLAAALSVPLKSKNDEDSLREEVRELLDYLKEDQPDDELSDVDPNDEKLMQLLEGMAVEKNGKVYQAQGLHPELTAIAKGNKMDKHPLTPDQANIEGIPRDQVERKKRSFWKAAWKWPKAIVPFTIDNNTIVKQGSYDVINKAAEIFNNRTCLKWLPYTPELAEEVGHNHYVEFRNSDGCWSYVGYITRSPQVIGMHESGCMSVGISIHEMLHAAGLMHEQSRSDRDEYIRMIKENLKENIDNGNMAKTSTFDFNAYDYESIMQYSLWVGISIHEMLHAAGLMHEQSRSDRDEYIRMIKENLKENIDNGNMAKTSTFDFNAYDYESIMQYSLWAFSMTGGQSMEFLDRDLEFLAGTGAGEGLDFYDVKDITVNYKCAAHCTDPPKCVNGGFVNHDCVCYCPRGYTGKTCETLITDSGCGGMIEVPLGKDVFVTSPGYPVSYPLGKVCRWGVKVPEGWYVRMTVEELHLADNNLDRCYHWLEIQYNLPGQTGIKRCGDMIGDQWTGSKDSPNFMTLTFNSQFVQDRVPEKGFRLRFNAVGRGCKNNPCKYGDCRESELDCQFTCACYPGFTGELCDQLSDDTSLECSFETRQCFLENTSEGDDFDWALNSGSSSSQGTGPERAYKGNNYIFTEMSSPRVKGDKAWLVSSPAFPAAERCLSFRYHMFGHTVDTLNVLVSGKDRAQSVVWTQSGNQGSDWKYGQVTIQKMEELKIIFEAIRGDDWNSDIALDDVILSVGTCSEVKEFTECLTSSRGGEYKGKANVTRSGIACQPWADQSPHSHTGYKALVNDSNYCRNLYPDGDYHPWCFTMDPNNRWDYCDIPACEYDECTRSRIGFEYAGRVSRTSSGKTCQRWDSQTPHEHNFGLVAHENYCRNPGGREQRPWCFTTDNTTRWEYCDIPTCNYKARECVLLSQGFDYFGTVNETASGRTCQRWDTKSPHSHNLKLYSAQENYCRNIDGERRPWCYTTDPNRRWEICDVPDCDAQPCHSNPCLNGGTCKNEGDTFTCTCFPGYQGDRCENEESTTKENCRRSTIGWEYASVISVTASNRTCQRWNESTPHGHRFTSSMADQKNYCRNPDREPRGPWCYTTDPAKRWEYCDIPKCETPPNECLTSVRGADYFGHTNRTISGRTCMRWDSQSPHDHGYGYISDQENYCRNPFGSEPRGPWCYTTDPDRRWEYCSIPLCVGDSLAGWNVTEKPSLSAICCVAPEPFFVVRVSAPPPPSLSVSRFIEEFSQHLATLVVTSEELLITGDFNIHVDNLNNVETRRFLNSLDEFGLKQYVVDATHNKGHILDLLITRESNTILMSKPVLKDPLLCDLRGIVSGHHKVICSVLNVSKPEKPKKELSFRQFRKVNTEDLSSDLNISLSFLN</sequence>
<dbReference type="FunFam" id="2.10.25.10:FF:000100">
    <property type="entry name" value="neurogenic locus notch homolog protein 3"/>
    <property type="match status" value="1"/>
</dbReference>
<evidence type="ECO:0000256" key="7">
    <source>
        <dbReference type="ARBA" id="ARBA00022737"/>
    </source>
</evidence>
<keyword evidence="11 13" id="KW-1015">Disulfide bond</keyword>
<keyword evidence="12" id="KW-0325">Glycoprotein</keyword>
<keyword evidence="6 16" id="KW-0732">Signal</keyword>
<keyword evidence="7" id="KW-0677">Repeat</keyword>
<keyword evidence="5 15" id="KW-0479">Metal-binding</keyword>
<keyword evidence="3 14" id="KW-0420">Kringle</keyword>
<dbReference type="Pfam" id="PF01400">
    <property type="entry name" value="Astacin"/>
    <property type="match status" value="2"/>
</dbReference>
<evidence type="ECO:0000256" key="12">
    <source>
        <dbReference type="ARBA" id="ARBA00023180"/>
    </source>
</evidence>
<dbReference type="InterPro" id="IPR006026">
    <property type="entry name" value="Peptidase_Metallo"/>
</dbReference>
<dbReference type="Pfam" id="PF00431">
    <property type="entry name" value="CUB"/>
    <property type="match status" value="1"/>
</dbReference>
<dbReference type="PRINTS" id="PR00018">
    <property type="entry name" value="KRINGLE"/>
</dbReference>
<keyword evidence="2 13" id="KW-0245">EGF-like domain</keyword>
<keyword evidence="9 15" id="KW-0862">Zinc</keyword>
<evidence type="ECO:0000256" key="6">
    <source>
        <dbReference type="ARBA" id="ARBA00022729"/>
    </source>
</evidence>
<dbReference type="GO" id="GO:0016020">
    <property type="term" value="C:membrane"/>
    <property type="evidence" value="ECO:0007669"/>
    <property type="project" value="InterPro"/>
</dbReference>
<dbReference type="InterPro" id="IPR013806">
    <property type="entry name" value="Kringle-like"/>
</dbReference>
<dbReference type="GO" id="GO:0005509">
    <property type="term" value="F:calcium ion binding"/>
    <property type="evidence" value="ECO:0007669"/>
    <property type="project" value="InterPro"/>
</dbReference>
<evidence type="ECO:0000256" key="15">
    <source>
        <dbReference type="PROSITE-ProRule" id="PRU01211"/>
    </source>
</evidence>
<comment type="similarity">
    <text evidence="1">Belongs to the nephronectin family.</text>
</comment>
<dbReference type="PROSITE" id="PS00021">
    <property type="entry name" value="KRINGLE_1"/>
    <property type="match status" value="3"/>
</dbReference>
<dbReference type="PROSITE" id="PS50060">
    <property type="entry name" value="MAM_2"/>
    <property type="match status" value="1"/>
</dbReference>
<dbReference type="InterPro" id="IPR035914">
    <property type="entry name" value="Sperma_CUB_dom_sf"/>
</dbReference>
<proteinExistence type="inferred from homology"/>
<reference evidence="17" key="1">
    <citation type="journal article" date="2012" name="Nature">
        <title>The oyster genome reveals stress adaptation and complexity of shell formation.</title>
        <authorList>
            <person name="Zhang G."/>
            <person name="Fang X."/>
            <person name="Guo X."/>
            <person name="Li L."/>
            <person name="Luo R."/>
            <person name="Xu F."/>
            <person name="Yang P."/>
            <person name="Zhang L."/>
            <person name="Wang X."/>
            <person name="Qi H."/>
            <person name="Xiong Z."/>
            <person name="Que H."/>
            <person name="Xie Y."/>
            <person name="Holland P.W."/>
            <person name="Paps J."/>
            <person name="Zhu Y."/>
            <person name="Wu F."/>
            <person name="Chen Y."/>
            <person name="Wang J."/>
            <person name="Peng C."/>
            <person name="Meng J."/>
            <person name="Yang L."/>
            <person name="Liu J."/>
            <person name="Wen B."/>
            <person name="Zhang N."/>
            <person name="Huang Z."/>
            <person name="Zhu Q."/>
            <person name="Feng Y."/>
            <person name="Mount A."/>
            <person name="Hedgecock D."/>
            <person name="Xu Z."/>
            <person name="Liu Y."/>
            <person name="Domazet-Loso T."/>
            <person name="Du Y."/>
            <person name="Sun X."/>
            <person name="Zhang S."/>
            <person name="Liu B."/>
            <person name="Cheng P."/>
            <person name="Jiang X."/>
            <person name="Li J."/>
            <person name="Fan D."/>
            <person name="Wang W."/>
            <person name="Fu W."/>
            <person name="Wang T."/>
            <person name="Wang B."/>
            <person name="Zhang J."/>
            <person name="Peng Z."/>
            <person name="Li Y."/>
            <person name="Li N."/>
            <person name="Wang J."/>
            <person name="Chen M."/>
            <person name="He Y."/>
            <person name="Tan F."/>
            <person name="Song X."/>
            <person name="Zheng Q."/>
            <person name="Huang R."/>
            <person name="Yang H."/>
            <person name="Du X."/>
            <person name="Chen L."/>
            <person name="Yang M."/>
            <person name="Gaffney P.M."/>
            <person name="Wang S."/>
            <person name="Luo L."/>
            <person name="She Z."/>
            <person name="Ming Y."/>
            <person name="Huang W."/>
            <person name="Zhang S."/>
            <person name="Huang B."/>
            <person name="Zhang Y."/>
            <person name="Qu T."/>
            <person name="Ni P."/>
            <person name="Miao G."/>
            <person name="Wang J."/>
            <person name="Wang Q."/>
            <person name="Steinberg C.E."/>
            <person name="Wang H."/>
            <person name="Li N."/>
            <person name="Qian L."/>
            <person name="Zhang G."/>
            <person name="Li Y."/>
            <person name="Yang H."/>
            <person name="Liu X."/>
            <person name="Wang J."/>
            <person name="Yin Y."/>
            <person name="Wang J."/>
        </authorList>
    </citation>
    <scope>NUCLEOTIDE SEQUENCE [LARGE SCALE GENOMIC DNA]</scope>
    <source>
        <strain evidence="17">05x7-T-G4-1.051#20</strain>
    </source>
</reference>
<evidence type="ECO:0000256" key="13">
    <source>
        <dbReference type="PROSITE-ProRule" id="PRU00076"/>
    </source>
</evidence>
<dbReference type="GO" id="GO:0004222">
    <property type="term" value="F:metalloendopeptidase activity"/>
    <property type="evidence" value="ECO:0007669"/>
    <property type="project" value="UniProtKB-UniRule"/>
</dbReference>
<feature type="chain" id="PRO_5036530330" description="Metalloendopeptidase" evidence="16">
    <location>
        <begin position="19"/>
        <end position="1382"/>
    </location>
</feature>
<dbReference type="SMART" id="SM00042">
    <property type="entry name" value="CUB"/>
    <property type="match status" value="1"/>
</dbReference>
<dbReference type="GO" id="GO:0005102">
    <property type="term" value="F:signaling receptor binding"/>
    <property type="evidence" value="ECO:0007669"/>
    <property type="project" value="TreeGrafter"/>
</dbReference>
<comment type="cofactor">
    <cofactor evidence="15 16">
        <name>Zn(2+)</name>
        <dbReference type="ChEBI" id="CHEBI:29105"/>
    </cofactor>
    <text evidence="15 16">Binds 1 zinc ion per subunit.</text>
</comment>
<dbReference type="SUPFAM" id="SSF57440">
    <property type="entry name" value="Kringle-like"/>
    <property type="match status" value="5"/>
</dbReference>
<dbReference type="EC" id="3.4.24.-" evidence="16"/>
<dbReference type="Gene3D" id="2.60.120.290">
    <property type="entry name" value="Spermadhesin, CUB domain"/>
    <property type="match status" value="1"/>
</dbReference>
<dbReference type="InterPro" id="IPR000998">
    <property type="entry name" value="MAM_dom"/>
</dbReference>
<keyword evidence="10 15" id="KW-0482">Metalloprotease</keyword>
<dbReference type="InterPro" id="IPR000152">
    <property type="entry name" value="EGF-type_Asp/Asn_hydroxyl_site"/>
</dbReference>
<dbReference type="InterPro" id="IPR036691">
    <property type="entry name" value="Endo/exonu/phosph_ase_sf"/>
</dbReference>
<evidence type="ECO:0000256" key="14">
    <source>
        <dbReference type="PROSITE-ProRule" id="PRU00121"/>
    </source>
</evidence>
<dbReference type="Gene3D" id="2.40.20.10">
    <property type="entry name" value="Plasminogen Kringle 4"/>
    <property type="match status" value="5"/>
</dbReference>
<dbReference type="Gene3D" id="3.40.390.10">
    <property type="entry name" value="Collagenase (Catalytic Domain)"/>
    <property type="match status" value="2"/>
</dbReference>
<evidence type="ECO:0000256" key="4">
    <source>
        <dbReference type="ARBA" id="ARBA00022670"/>
    </source>
</evidence>
<dbReference type="SUPFAM" id="SSF49899">
    <property type="entry name" value="Concanavalin A-like lectins/glucanases"/>
    <property type="match status" value="1"/>
</dbReference>
<feature type="disulfide bond" evidence="13">
    <location>
        <begin position="1019"/>
        <end position="1028"/>
    </location>
</feature>
<feature type="binding site" evidence="15">
    <location>
        <position position="230"/>
    </location>
    <ligand>
        <name>Zn(2+)</name>
        <dbReference type="ChEBI" id="CHEBI:29105"/>
        <note>catalytic</note>
    </ligand>
</feature>
<dbReference type="GO" id="GO:0006508">
    <property type="term" value="P:proteolysis"/>
    <property type="evidence" value="ECO:0007669"/>
    <property type="project" value="UniProtKB-KW"/>
</dbReference>
<keyword evidence="8 15" id="KW-0378">Hydrolase</keyword>
<dbReference type="PROSITE" id="PS50026">
    <property type="entry name" value="EGF_3"/>
    <property type="match status" value="2"/>
</dbReference>
<comment type="caution">
    <text evidence="13">Lacks conserved residue(s) required for the propagation of feature annotation.</text>
</comment>
<dbReference type="Gene3D" id="2.60.120.200">
    <property type="match status" value="1"/>
</dbReference>
<dbReference type="InterPro" id="IPR024079">
    <property type="entry name" value="MetalloPept_cat_dom_sf"/>
</dbReference>
<dbReference type="SUPFAM" id="SSF49854">
    <property type="entry name" value="Spermadhesin, CUB domain"/>
    <property type="match status" value="1"/>
</dbReference>
<evidence type="ECO:0000256" key="3">
    <source>
        <dbReference type="ARBA" id="ARBA00022572"/>
    </source>
</evidence>
<dbReference type="CDD" id="cd00054">
    <property type="entry name" value="EGF_CA"/>
    <property type="match status" value="1"/>
</dbReference>
<dbReference type="PROSITE" id="PS01180">
    <property type="entry name" value="CUB"/>
    <property type="match status" value="1"/>
</dbReference>
<dbReference type="InterPro" id="IPR050759">
    <property type="entry name" value="Serine_protease_kringle"/>
</dbReference>
<dbReference type="PANTHER" id="PTHR24261:SF7">
    <property type="entry name" value="KRINGLE DOMAIN-CONTAINING PROTEIN"/>
    <property type="match status" value="1"/>
</dbReference>
<dbReference type="PANTHER" id="PTHR24261">
    <property type="entry name" value="PLASMINOGEN-RELATED"/>
    <property type="match status" value="1"/>
</dbReference>
<dbReference type="CDD" id="cd00108">
    <property type="entry name" value="KR"/>
    <property type="match status" value="5"/>
</dbReference>
<organism evidence="17">
    <name type="scientific">Magallana gigas</name>
    <name type="common">Pacific oyster</name>
    <name type="synonym">Crassostrea gigas</name>
    <dbReference type="NCBI Taxonomy" id="29159"/>
    <lineage>
        <taxon>Eukaryota</taxon>
        <taxon>Metazoa</taxon>
        <taxon>Spiralia</taxon>
        <taxon>Lophotrochozoa</taxon>
        <taxon>Mollusca</taxon>
        <taxon>Bivalvia</taxon>
        <taxon>Autobranchia</taxon>
        <taxon>Pteriomorphia</taxon>
        <taxon>Ostreida</taxon>
        <taxon>Ostreoidea</taxon>
        <taxon>Ostreidae</taxon>
        <taxon>Magallana</taxon>
    </lineage>
</organism>
<dbReference type="InParanoid" id="K1QBN8"/>
<dbReference type="SMART" id="SM00235">
    <property type="entry name" value="ZnMc"/>
    <property type="match status" value="1"/>
</dbReference>
<dbReference type="Pfam" id="PF00629">
    <property type="entry name" value="MAM"/>
    <property type="match status" value="1"/>
</dbReference>
<protein>
    <recommendedName>
        <fullName evidence="16">Metalloendopeptidase</fullName>
        <ecNumber evidence="16">3.4.24.-</ecNumber>
    </recommendedName>
</protein>
<dbReference type="SMART" id="SM00179">
    <property type="entry name" value="EGF_CA"/>
    <property type="match status" value="1"/>
</dbReference>
<dbReference type="SUPFAM" id="SSF56219">
    <property type="entry name" value="DNase I-like"/>
    <property type="match status" value="1"/>
</dbReference>
<feature type="active site" evidence="15">
    <location>
        <position position="221"/>
    </location>
</feature>
<dbReference type="InterPro" id="IPR001881">
    <property type="entry name" value="EGF-like_Ca-bd_dom"/>
</dbReference>
<dbReference type="PROSITE" id="PS01186">
    <property type="entry name" value="EGF_2"/>
    <property type="match status" value="3"/>
</dbReference>
<evidence type="ECO:0000256" key="2">
    <source>
        <dbReference type="ARBA" id="ARBA00022536"/>
    </source>
</evidence>
<dbReference type="PROSITE" id="PS51864">
    <property type="entry name" value="ASTACIN"/>
    <property type="match status" value="1"/>
</dbReference>
<dbReference type="InterPro" id="IPR001506">
    <property type="entry name" value="Peptidase_M12A"/>
</dbReference>
<dbReference type="InterPro" id="IPR013320">
    <property type="entry name" value="ConA-like_dom_sf"/>
</dbReference>
<dbReference type="SMART" id="SM00130">
    <property type="entry name" value="KR"/>
    <property type="match status" value="5"/>
</dbReference>
<gene>
    <name evidence="17" type="ORF">CGI_10018460</name>
</gene>
<evidence type="ECO:0000256" key="11">
    <source>
        <dbReference type="ARBA" id="ARBA00023157"/>
    </source>
</evidence>
<name>K1QBN8_MAGGI</name>
<feature type="disulfide bond" evidence="13">
    <location>
        <begin position="576"/>
        <end position="585"/>
    </location>
</feature>
<dbReference type="Pfam" id="PF00051">
    <property type="entry name" value="Kringle"/>
    <property type="match status" value="5"/>
</dbReference>
<dbReference type="Gene3D" id="3.60.10.10">
    <property type="entry name" value="Endonuclease/exonuclease/phosphatase"/>
    <property type="match status" value="1"/>
</dbReference>
<dbReference type="InterPro" id="IPR018056">
    <property type="entry name" value="Kringle_CS"/>
</dbReference>
<feature type="binding site" evidence="15">
    <location>
        <position position="220"/>
    </location>
    <ligand>
        <name>Zn(2+)</name>
        <dbReference type="ChEBI" id="CHEBI:29105"/>
        <note>catalytic</note>
    </ligand>
</feature>
<accession>K1QBN8</accession>
<evidence type="ECO:0000256" key="1">
    <source>
        <dbReference type="ARBA" id="ARBA00009738"/>
    </source>
</evidence>
<dbReference type="InterPro" id="IPR038178">
    <property type="entry name" value="Kringle_sf"/>
</dbReference>
<evidence type="ECO:0000256" key="8">
    <source>
        <dbReference type="ARBA" id="ARBA00022801"/>
    </source>
</evidence>
<evidence type="ECO:0000256" key="9">
    <source>
        <dbReference type="ARBA" id="ARBA00022833"/>
    </source>
</evidence>
<keyword evidence="4 15" id="KW-0645">Protease</keyword>
<dbReference type="PROSITE" id="PS00010">
    <property type="entry name" value="ASX_HYDROXYL"/>
    <property type="match status" value="1"/>
</dbReference>
<dbReference type="EMBL" id="JH816385">
    <property type="protein sequence ID" value="EKC34217.1"/>
    <property type="molecule type" value="Genomic_DNA"/>
</dbReference>
<feature type="disulfide bond" evidence="13">
    <location>
        <begin position="553"/>
        <end position="563"/>
    </location>
</feature>
<dbReference type="SUPFAM" id="SSF57196">
    <property type="entry name" value="EGF/Laminin"/>
    <property type="match status" value="1"/>
</dbReference>
<feature type="signal peptide" evidence="16">
    <location>
        <begin position="1"/>
        <end position="18"/>
    </location>
</feature>
<evidence type="ECO:0000256" key="5">
    <source>
        <dbReference type="ARBA" id="ARBA00022723"/>
    </source>
</evidence>
<dbReference type="PROSITE" id="PS00022">
    <property type="entry name" value="EGF_1"/>
    <property type="match status" value="3"/>
</dbReference>
<feature type="disulfide bond" evidence="14">
    <location>
        <begin position="964"/>
        <end position="987"/>
    </location>
</feature>
<dbReference type="SUPFAM" id="SSF55486">
    <property type="entry name" value="Metalloproteases ('zincins'), catalytic domain"/>
    <property type="match status" value="2"/>
</dbReference>
<dbReference type="Pfam" id="PF00008">
    <property type="entry name" value="EGF"/>
    <property type="match status" value="1"/>
</dbReference>
<dbReference type="InterPro" id="IPR000742">
    <property type="entry name" value="EGF"/>
</dbReference>
<dbReference type="InterPro" id="IPR000001">
    <property type="entry name" value="Kringle"/>
</dbReference>
<evidence type="ECO:0000313" key="17">
    <source>
        <dbReference type="EMBL" id="EKC34217.1"/>
    </source>
</evidence>